<comment type="caution">
    <text evidence="1">The sequence shown here is derived from an EMBL/GenBank/DDBJ whole genome shotgun (WGS) entry which is preliminary data.</text>
</comment>
<protein>
    <recommendedName>
        <fullName evidence="3">Glucosamine-6-phosphate isomerase</fullName>
    </recommendedName>
</protein>
<sequence>MKEYYGYSADEFVKKAHFPVIVREDNQTIFKELAQIMFDTIKENNEKDDISVIVNPVGPVGQYPYFVEMVNENKLSLKKCWFINMDEYLDDNNEWIPSDSYLSFHGVMEKKLYSQIEPELNVPENQRVFPNPHKLDEIGNLLKKLGKLDLVVGGIGITGHVAFNEPQPDMSNEEFLNLPTRTLNITKETRATNSCNDLHGAMEEMPYRAITIGMKEMFTAKRIVLGCFRDWHRGVVRHAACGEPSASFPVSLLQLHKNMSLYISESVADYTLD</sequence>
<accession>A0A4R5NFY9</accession>
<dbReference type="PANTHER" id="PTHR42892:SF1">
    <property type="entry name" value="GLUCOSAMINE-6-PHOSPHATE ISOMERASE"/>
    <property type="match status" value="1"/>
</dbReference>
<dbReference type="RefSeq" id="WP_010019037.1">
    <property type="nucleotide sequence ID" value="NZ_PUFN01000012.1"/>
</dbReference>
<proteinExistence type="predicted"/>
<dbReference type="InterPro" id="IPR052960">
    <property type="entry name" value="GlcN6P_deaminase-like"/>
</dbReference>
<reference evidence="1 2" key="1">
    <citation type="journal article" date="2019" name="Appl. Microbiol. Biotechnol.">
        <title>Uncovering carbohydrate metabolism through a genotype-phenotype association study of 56 lactic acid bacteria genomes.</title>
        <authorList>
            <person name="Buron-Moles G."/>
            <person name="Chailyan A."/>
            <person name="Dolejs I."/>
            <person name="Forster J."/>
            <person name="Miks M.H."/>
        </authorList>
    </citation>
    <scope>NUCLEOTIDE SEQUENCE [LARGE SCALE GENOMIC DNA]</scope>
    <source>
        <strain evidence="1 2">ATCC 29644</strain>
    </source>
</reference>
<evidence type="ECO:0000313" key="1">
    <source>
        <dbReference type="EMBL" id="TDG73012.1"/>
    </source>
</evidence>
<evidence type="ECO:0008006" key="3">
    <source>
        <dbReference type="Google" id="ProtNLM"/>
    </source>
</evidence>
<evidence type="ECO:0000313" key="2">
    <source>
        <dbReference type="Proteomes" id="UP000295257"/>
    </source>
</evidence>
<dbReference type="PANTHER" id="PTHR42892">
    <property type="entry name" value="GLUCOSAMINE-6-PHOSPHATE DEAMINASE-LIKE PROTEIN BT_0258-RELATED"/>
    <property type="match status" value="1"/>
</dbReference>
<organism evidence="1 2">
    <name type="scientific">Companilactobacillus farciminis</name>
    <dbReference type="NCBI Taxonomy" id="1612"/>
    <lineage>
        <taxon>Bacteria</taxon>
        <taxon>Bacillati</taxon>
        <taxon>Bacillota</taxon>
        <taxon>Bacilli</taxon>
        <taxon>Lactobacillales</taxon>
        <taxon>Lactobacillaceae</taxon>
        <taxon>Companilactobacillus</taxon>
    </lineage>
</organism>
<dbReference type="Gene3D" id="3.40.50.1360">
    <property type="match status" value="1"/>
</dbReference>
<dbReference type="EMBL" id="PUFN01000012">
    <property type="protein sequence ID" value="TDG73012.1"/>
    <property type="molecule type" value="Genomic_DNA"/>
</dbReference>
<gene>
    <name evidence="1" type="ORF">C5L30_000399</name>
</gene>
<dbReference type="SUPFAM" id="SSF100950">
    <property type="entry name" value="NagB/RpiA/CoA transferase-like"/>
    <property type="match status" value="1"/>
</dbReference>
<dbReference type="Proteomes" id="UP000295257">
    <property type="component" value="Unassembled WGS sequence"/>
</dbReference>
<keyword evidence="2" id="KW-1185">Reference proteome</keyword>
<dbReference type="AlphaFoldDB" id="A0A4R5NFY9"/>
<dbReference type="InterPro" id="IPR037171">
    <property type="entry name" value="NagB/RpiA_transferase-like"/>
</dbReference>
<name>A0A4R5NFY9_9LACO</name>